<sequence>MEDEENRLPPQMQRDMNYVDPMYALDRHASTSNDMFSLGVLIYAVFNRGKPPYETHQSRNSLKMYADRLPAPLHTGAWNNLGGDVQAILSCLVTRSGKNRPTAKTFQSQAYFNSVLVSVLQFLERDNFAARTRQEKVQFLRGLQKMLPQFSLALRKRKLLPSVSDLLMQMIEIMSDRSLLPYILPNVFAMTNQISSLEFGNSILPQIKSLFTVQDPPQNQSRSYLFDNAVLLLNHTDLFVSKMSAAQFREDVMPLFYSAFENENIAVQENALQKIPKLGDVLEFSHVKDVLLPKLAALFAKTKILSVKVSSLICFYSLTPILDKATLVEAMLPILARIKTKEPAVMIAALAVYEAVAAKVDKETKATAILPRLWIMSMCPTLTAKQFSRFMQVIRQLTDAIENEHLAHLRDQHEVQRHTENVVAENSSTRKSLSTTITTTTDLDFETLVGHTQSDQRPNIDWLNEPSRNSSIDMSALLDSMPQNLASAHSAVESRPVKGSQTTGMSTSEIGISPSTFHSLSPPPSKPILRHSQSRTEGMGMAQSSGLFDALINNSQTPDTAWSASAMQSPANDTLASKPALSTAAVPPPGWGGGCLEPDRPRHTRSTTNLPTKSTWSDFDPLK</sequence>
<dbReference type="InterPro" id="IPR000719">
    <property type="entry name" value="Prot_kinase_dom"/>
</dbReference>
<dbReference type="SUPFAM" id="SSF56112">
    <property type="entry name" value="Protein kinase-like (PK-like)"/>
    <property type="match status" value="1"/>
</dbReference>
<feature type="compositionally biased region" description="Polar residues" evidence="1">
    <location>
        <begin position="499"/>
        <end position="519"/>
    </location>
</feature>
<keyword evidence="3" id="KW-0418">Kinase</keyword>
<gene>
    <name evidence="3" type="primary">ppk32</name>
    <name evidence="3" type="ORF">MYAM1_002327</name>
</gene>
<dbReference type="Gene3D" id="1.25.10.10">
    <property type="entry name" value="Leucine-rich Repeat Variant"/>
    <property type="match status" value="1"/>
</dbReference>
<dbReference type="PANTHER" id="PTHR12984">
    <property type="entry name" value="SCY1-RELATED S/T PROTEIN KINASE-LIKE"/>
    <property type="match status" value="1"/>
</dbReference>
<protein>
    <submittedName>
        <fullName evidence="3">Protein kinase domain-containing protein ppk32</fullName>
    </submittedName>
</protein>
<keyword evidence="4" id="KW-1185">Reference proteome</keyword>
<feature type="compositionally biased region" description="Polar residues" evidence="1">
    <location>
        <begin position="559"/>
        <end position="575"/>
    </location>
</feature>
<dbReference type="InterPro" id="IPR051177">
    <property type="entry name" value="CIK-Related_Protein"/>
</dbReference>
<evidence type="ECO:0000313" key="4">
    <source>
        <dbReference type="Proteomes" id="UP001219567"/>
    </source>
</evidence>
<evidence type="ECO:0000313" key="3">
    <source>
        <dbReference type="EMBL" id="WFC99582.1"/>
    </source>
</evidence>
<keyword evidence="3" id="KW-0808">Transferase</keyword>
<dbReference type="SUPFAM" id="SSF48371">
    <property type="entry name" value="ARM repeat"/>
    <property type="match status" value="1"/>
</dbReference>
<dbReference type="Gene3D" id="1.10.510.10">
    <property type="entry name" value="Transferase(Phosphotransferase) domain 1"/>
    <property type="match status" value="1"/>
</dbReference>
<organism evidence="3 4">
    <name type="scientific">Malassezia yamatoensis</name>
    <dbReference type="NCBI Taxonomy" id="253288"/>
    <lineage>
        <taxon>Eukaryota</taxon>
        <taxon>Fungi</taxon>
        <taxon>Dikarya</taxon>
        <taxon>Basidiomycota</taxon>
        <taxon>Ustilaginomycotina</taxon>
        <taxon>Malasseziomycetes</taxon>
        <taxon>Malasseziales</taxon>
        <taxon>Malasseziaceae</taxon>
        <taxon>Malassezia</taxon>
    </lineage>
</organism>
<dbReference type="PROSITE" id="PS50011">
    <property type="entry name" value="PROTEIN_KINASE_DOM"/>
    <property type="match status" value="1"/>
</dbReference>
<name>A0AAJ6CGQ0_9BASI</name>
<feature type="compositionally biased region" description="Polar residues" evidence="1">
    <location>
        <begin position="606"/>
        <end position="617"/>
    </location>
</feature>
<dbReference type="PANTHER" id="PTHR12984:SF6">
    <property type="entry name" value="SCY1-LIKE PROTEIN 2"/>
    <property type="match status" value="1"/>
</dbReference>
<dbReference type="InterPro" id="IPR011989">
    <property type="entry name" value="ARM-like"/>
</dbReference>
<evidence type="ECO:0000259" key="2">
    <source>
        <dbReference type="PROSITE" id="PS50011"/>
    </source>
</evidence>
<dbReference type="InterPro" id="IPR016024">
    <property type="entry name" value="ARM-type_fold"/>
</dbReference>
<reference evidence="3 4" key="1">
    <citation type="submission" date="2023-03" db="EMBL/GenBank/DDBJ databases">
        <title>Mating type loci evolution in Malassezia.</title>
        <authorList>
            <person name="Coelho M.A."/>
        </authorList>
    </citation>
    <scope>NUCLEOTIDE SEQUENCE [LARGE SCALE GENOMIC DNA]</scope>
    <source>
        <strain evidence="3 4">CBS 9725</strain>
    </source>
</reference>
<proteinExistence type="predicted"/>
<feature type="domain" description="Protein kinase" evidence="2">
    <location>
        <begin position="1"/>
        <end position="112"/>
    </location>
</feature>
<dbReference type="GO" id="GO:0004672">
    <property type="term" value="F:protein kinase activity"/>
    <property type="evidence" value="ECO:0007669"/>
    <property type="project" value="InterPro"/>
</dbReference>
<dbReference type="GO" id="GO:0005524">
    <property type="term" value="F:ATP binding"/>
    <property type="evidence" value="ECO:0007669"/>
    <property type="project" value="InterPro"/>
</dbReference>
<feature type="region of interest" description="Disordered" evidence="1">
    <location>
        <begin position="559"/>
        <end position="623"/>
    </location>
</feature>
<accession>A0AAJ6CGQ0</accession>
<evidence type="ECO:0000256" key="1">
    <source>
        <dbReference type="SAM" id="MobiDB-lite"/>
    </source>
</evidence>
<dbReference type="InterPro" id="IPR011009">
    <property type="entry name" value="Kinase-like_dom_sf"/>
</dbReference>
<dbReference type="Proteomes" id="UP001219567">
    <property type="component" value="Chromosome 3"/>
</dbReference>
<feature type="region of interest" description="Disordered" evidence="1">
    <location>
        <begin position="485"/>
        <end position="535"/>
    </location>
</feature>
<dbReference type="AlphaFoldDB" id="A0AAJ6CGQ0"/>
<dbReference type="EMBL" id="CP119945">
    <property type="protein sequence ID" value="WFC99582.1"/>
    <property type="molecule type" value="Genomic_DNA"/>
</dbReference>